<organism evidence="2 3">
    <name type="scientific">Caldicellulosiruptor changbaiensis</name>
    <dbReference type="NCBI Taxonomy" id="1222016"/>
    <lineage>
        <taxon>Bacteria</taxon>
        <taxon>Bacillati</taxon>
        <taxon>Bacillota</taxon>
        <taxon>Bacillota incertae sedis</taxon>
        <taxon>Caldicellulosiruptorales</taxon>
        <taxon>Caldicellulosiruptoraceae</taxon>
        <taxon>Caldicellulosiruptor</taxon>
    </lineage>
</organism>
<sequence>MRFLIVFYSLTGNSRKVAQALSKVLRCEIVEIKESSSRKSIFGFLRSGYEAITKKIVPIEDIDKDFSKYDHVIVVSPIWAGNLPSPVRSFLKRYLVFIKNISFIFTLASEKEVDVINVFEKDFGKKSLYCMSISKKKIQSQEFEKAVNEFAQKIKIE</sequence>
<name>A0A3T0D2B2_9FIRM</name>
<dbReference type="RefSeq" id="WP_127350830.1">
    <property type="nucleotide sequence ID" value="NZ_CP034791.1"/>
</dbReference>
<dbReference type="EMBL" id="CP034791">
    <property type="protein sequence ID" value="AZT89204.1"/>
    <property type="molecule type" value="Genomic_DNA"/>
</dbReference>
<dbReference type="InterPro" id="IPR029039">
    <property type="entry name" value="Flavoprotein-like_sf"/>
</dbReference>
<accession>A0A3T0D2B2</accession>
<dbReference type="PANTHER" id="PTHR39201:SF1">
    <property type="entry name" value="FLAVODOXIN-LIKE DOMAIN-CONTAINING PROTEIN"/>
    <property type="match status" value="1"/>
</dbReference>
<evidence type="ECO:0000313" key="2">
    <source>
        <dbReference type="EMBL" id="AZT89204.1"/>
    </source>
</evidence>
<dbReference type="InterPro" id="IPR008254">
    <property type="entry name" value="Flavodoxin/NO_synth"/>
</dbReference>
<evidence type="ECO:0000313" key="3">
    <source>
        <dbReference type="Proteomes" id="UP000282930"/>
    </source>
</evidence>
<gene>
    <name evidence="2" type="ORF">ELD05_00030</name>
</gene>
<feature type="domain" description="Flavodoxin-like" evidence="1">
    <location>
        <begin position="3"/>
        <end position="157"/>
    </location>
</feature>
<dbReference type="AlphaFoldDB" id="A0A3T0D2B2"/>
<dbReference type="Proteomes" id="UP000282930">
    <property type="component" value="Chromosome"/>
</dbReference>
<dbReference type="Gene3D" id="3.40.50.360">
    <property type="match status" value="1"/>
</dbReference>
<dbReference type="KEGG" id="ccha:ELD05_00030"/>
<reference evidence="2 3" key="1">
    <citation type="submission" date="2018-12" db="EMBL/GenBank/DDBJ databases">
        <title>Genome sequence from the cellulolytic species, Caldicellulosiruptor changbaiensis.</title>
        <authorList>
            <person name="Blumer-Schuette S.E."/>
            <person name="Mendoza C."/>
        </authorList>
    </citation>
    <scope>NUCLEOTIDE SEQUENCE [LARGE SCALE GENOMIC DNA]</scope>
    <source>
        <strain evidence="2 3">CBS-Z</strain>
    </source>
</reference>
<keyword evidence="3" id="KW-1185">Reference proteome</keyword>
<dbReference type="PROSITE" id="PS50902">
    <property type="entry name" value="FLAVODOXIN_LIKE"/>
    <property type="match status" value="1"/>
</dbReference>
<proteinExistence type="predicted"/>
<protein>
    <submittedName>
        <fullName evidence="2">Flavodoxin family protein</fullName>
    </submittedName>
</protein>
<dbReference type="PANTHER" id="PTHR39201">
    <property type="entry name" value="EXPORTED PROTEIN-RELATED"/>
    <property type="match status" value="1"/>
</dbReference>
<evidence type="ECO:0000259" key="1">
    <source>
        <dbReference type="PROSITE" id="PS50902"/>
    </source>
</evidence>
<dbReference type="GO" id="GO:0016651">
    <property type="term" value="F:oxidoreductase activity, acting on NAD(P)H"/>
    <property type="evidence" value="ECO:0007669"/>
    <property type="project" value="UniProtKB-ARBA"/>
</dbReference>
<dbReference type="SUPFAM" id="SSF52218">
    <property type="entry name" value="Flavoproteins"/>
    <property type="match status" value="1"/>
</dbReference>
<dbReference type="GO" id="GO:0010181">
    <property type="term" value="F:FMN binding"/>
    <property type="evidence" value="ECO:0007669"/>
    <property type="project" value="InterPro"/>
</dbReference>